<comment type="caution">
    <text evidence="3">The sequence shown here is derived from an EMBL/GenBank/DDBJ whole genome shotgun (WGS) entry which is preliminary data.</text>
</comment>
<protein>
    <submittedName>
        <fullName evidence="3">Acetyltransferase</fullName>
    </submittedName>
</protein>
<evidence type="ECO:0000259" key="2">
    <source>
        <dbReference type="PROSITE" id="PS51186"/>
    </source>
</evidence>
<name>A0A2N7C776_9VIBR</name>
<dbReference type="Gene3D" id="3.40.630.30">
    <property type="match status" value="1"/>
</dbReference>
<dbReference type="CDD" id="cd04301">
    <property type="entry name" value="NAT_SF"/>
    <property type="match status" value="1"/>
</dbReference>
<feature type="region of interest" description="Disordered" evidence="1">
    <location>
        <begin position="124"/>
        <end position="148"/>
    </location>
</feature>
<sequence length="284" mass="31612">MQVKAVKAVKAVKDAYNAYFYFNNERTLSTDLASELISIEDDGFTVFIDKTRKYDNQILIDGVCNSASFEADLKLFADGISPEISIAPNALTTDLKSWLSKHQFVPAFEHEFLELSAEGYVEKPSTEKSSAEPLIAETSSPEPSSDVGKVTVERWTQDNADEFLALLKTSGLECSDEIWQQKRALYCTDTFRCYVAKIEGKPCAWATSFINNEHAILANAYTQERYRSKGCQTALLRSRSEDAIALGAKVLLTDVMPDSTSSKNCKSIGFRSVGVRSVWCKDEI</sequence>
<dbReference type="EMBL" id="MCSI01000006">
    <property type="protein sequence ID" value="PME74983.1"/>
    <property type="molecule type" value="Genomic_DNA"/>
</dbReference>
<dbReference type="InterPro" id="IPR000182">
    <property type="entry name" value="GNAT_dom"/>
</dbReference>
<dbReference type="Proteomes" id="UP000235778">
    <property type="component" value="Unassembled WGS sequence"/>
</dbReference>
<accession>A0A2N7C776</accession>
<evidence type="ECO:0000313" key="3">
    <source>
        <dbReference type="EMBL" id="PME74983.1"/>
    </source>
</evidence>
<evidence type="ECO:0000256" key="1">
    <source>
        <dbReference type="SAM" id="MobiDB-lite"/>
    </source>
</evidence>
<dbReference type="Pfam" id="PF00583">
    <property type="entry name" value="Acetyltransf_1"/>
    <property type="match status" value="1"/>
</dbReference>
<evidence type="ECO:0000313" key="4">
    <source>
        <dbReference type="Proteomes" id="UP000235778"/>
    </source>
</evidence>
<proteinExistence type="predicted"/>
<dbReference type="PROSITE" id="PS51186">
    <property type="entry name" value="GNAT"/>
    <property type="match status" value="1"/>
</dbReference>
<dbReference type="GO" id="GO:0016747">
    <property type="term" value="F:acyltransferase activity, transferring groups other than amino-acyl groups"/>
    <property type="evidence" value="ECO:0007669"/>
    <property type="project" value="InterPro"/>
</dbReference>
<gene>
    <name evidence="3" type="ORF">BCV30_20885</name>
</gene>
<dbReference type="RefSeq" id="WP_102265903.1">
    <property type="nucleotide sequence ID" value="NZ_MCSH01000003.1"/>
</dbReference>
<dbReference type="SUPFAM" id="SSF55729">
    <property type="entry name" value="Acyl-CoA N-acyltransferases (Nat)"/>
    <property type="match status" value="1"/>
</dbReference>
<feature type="domain" description="N-acetyltransferase" evidence="2">
    <location>
        <begin position="150"/>
        <end position="284"/>
    </location>
</feature>
<reference evidence="4" key="1">
    <citation type="submission" date="2016-07" db="EMBL/GenBank/DDBJ databases">
        <title>Nontailed viruses are major unrecognized killers of bacteria in the ocean.</title>
        <authorList>
            <person name="Kauffman K."/>
            <person name="Hussain F."/>
            <person name="Yang J."/>
            <person name="Arevalo P."/>
            <person name="Brown J."/>
            <person name="Cutler M."/>
            <person name="Kelly L."/>
            <person name="Polz M.F."/>
        </authorList>
    </citation>
    <scope>NUCLEOTIDE SEQUENCE [LARGE SCALE GENOMIC DNA]</scope>
    <source>
        <strain evidence="4">10N.286.55.C1</strain>
    </source>
</reference>
<dbReference type="InterPro" id="IPR016181">
    <property type="entry name" value="Acyl_CoA_acyltransferase"/>
</dbReference>
<keyword evidence="3" id="KW-0808">Transferase</keyword>
<organism evidence="3 4">
    <name type="scientific">Vibrio lentus</name>
    <dbReference type="NCBI Taxonomy" id="136468"/>
    <lineage>
        <taxon>Bacteria</taxon>
        <taxon>Pseudomonadati</taxon>
        <taxon>Pseudomonadota</taxon>
        <taxon>Gammaproteobacteria</taxon>
        <taxon>Vibrionales</taxon>
        <taxon>Vibrionaceae</taxon>
        <taxon>Vibrio</taxon>
    </lineage>
</organism>
<dbReference type="AlphaFoldDB" id="A0A2N7C776"/>